<dbReference type="EMBL" id="OOIN01000013">
    <property type="protein sequence ID" value="SPO26004.1"/>
    <property type="molecule type" value="Genomic_DNA"/>
</dbReference>
<name>A0A5C3E5L5_9BASI</name>
<evidence type="ECO:0000313" key="2">
    <source>
        <dbReference type="EMBL" id="SPO26004.1"/>
    </source>
</evidence>
<reference evidence="2 3" key="1">
    <citation type="submission" date="2018-03" db="EMBL/GenBank/DDBJ databases">
        <authorList>
            <person name="Guldener U."/>
        </authorList>
    </citation>
    <scope>NUCLEOTIDE SEQUENCE [LARGE SCALE GENOMIC DNA]</scope>
    <source>
        <strain evidence="2 3">NBRC100155</strain>
    </source>
</reference>
<gene>
    <name evidence="2" type="ORF">UTRI_02278</name>
</gene>
<feature type="compositionally biased region" description="Basic and acidic residues" evidence="1">
    <location>
        <begin position="217"/>
        <end position="226"/>
    </location>
</feature>
<feature type="region of interest" description="Disordered" evidence="1">
    <location>
        <begin position="210"/>
        <end position="235"/>
    </location>
</feature>
<protein>
    <submittedName>
        <fullName evidence="2">Uncharacterized protein</fullName>
    </submittedName>
</protein>
<dbReference type="Proteomes" id="UP000324022">
    <property type="component" value="Unassembled WGS sequence"/>
</dbReference>
<proteinExistence type="predicted"/>
<dbReference type="OrthoDB" id="2306919at2759"/>
<keyword evidence="3" id="KW-1185">Reference proteome</keyword>
<organism evidence="2 3">
    <name type="scientific">Ustilago trichophora</name>
    <dbReference type="NCBI Taxonomy" id="86804"/>
    <lineage>
        <taxon>Eukaryota</taxon>
        <taxon>Fungi</taxon>
        <taxon>Dikarya</taxon>
        <taxon>Basidiomycota</taxon>
        <taxon>Ustilaginomycotina</taxon>
        <taxon>Ustilaginomycetes</taxon>
        <taxon>Ustilaginales</taxon>
        <taxon>Ustilaginaceae</taxon>
        <taxon>Ustilago</taxon>
    </lineage>
</organism>
<accession>A0A5C3E5L5</accession>
<evidence type="ECO:0000256" key="1">
    <source>
        <dbReference type="SAM" id="MobiDB-lite"/>
    </source>
</evidence>
<evidence type="ECO:0000313" key="3">
    <source>
        <dbReference type="Proteomes" id="UP000324022"/>
    </source>
</evidence>
<dbReference type="AlphaFoldDB" id="A0A5C3E5L5"/>
<sequence length="267" mass="28904">MSMVKVGHPCDSVTEAVPRMKARATCFSSIMSLTFDSRHGQISYHGAKARGAQEEAHYILRSGSNGKLATLAGTNIEQCTWAASRRRSACKPNHADLQGAIADGSFHPAIEACLHLINGDLYSAHFLVRKAQGGSRYLDWLHAVLHKLEGDFRNAKMWYTDLGNNNAGALDANAMVQYRKARQAKLASSADFTHSDLVFLSSLASKATGSAAATPEPMRREVERHHSSTTLSEGKIKNSESAFSLEELGFVCDTCLTTMARGILCGA</sequence>